<feature type="transmembrane region" description="Helical" evidence="2">
    <location>
        <begin position="56"/>
        <end position="75"/>
    </location>
</feature>
<dbReference type="EMBL" id="JABWMH010000003">
    <property type="protein sequence ID" value="NVD28392.1"/>
    <property type="molecule type" value="Genomic_DNA"/>
</dbReference>
<evidence type="ECO:0000313" key="4">
    <source>
        <dbReference type="Proteomes" id="UP000652427"/>
    </source>
</evidence>
<keyword evidence="2" id="KW-1133">Transmembrane helix</keyword>
<proteinExistence type="predicted"/>
<protein>
    <submittedName>
        <fullName evidence="3">Uncharacterized protein</fullName>
    </submittedName>
</protein>
<accession>A0ABX2N3Z1</accession>
<feature type="compositionally biased region" description="Basic and acidic residues" evidence="1">
    <location>
        <begin position="1"/>
        <end position="14"/>
    </location>
</feature>
<keyword evidence="2" id="KW-0472">Membrane</keyword>
<gene>
    <name evidence="3" type="ORF">HUO14_10810</name>
</gene>
<dbReference type="Proteomes" id="UP000652427">
    <property type="component" value="Unassembled WGS sequence"/>
</dbReference>
<organism evidence="3 4">
    <name type="scientific">Parasphingorhabdus flavimaris</name>
    <dbReference type="NCBI Taxonomy" id="266812"/>
    <lineage>
        <taxon>Bacteria</taxon>
        <taxon>Pseudomonadati</taxon>
        <taxon>Pseudomonadota</taxon>
        <taxon>Alphaproteobacteria</taxon>
        <taxon>Sphingomonadales</taxon>
        <taxon>Sphingomonadaceae</taxon>
        <taxon>Parasphingorhabdus</taxon>
    </lineage>
</organism>
<comment type="caution">
    <text evidence="3">The sequence shown here is derived from an EMBL/GenBank/DDBJ whole genome shotgun (WGS) entry which is preliminary data.</text>
</comment>
<evidence type="ECO:0000256" key="2">
    <source>
        <dbReference type="SAM" id="Phobius"/>
    </source>
</evidence>
<reference evidence="3 4" key="1">
    <citation type="submission" date="2020-06" db="EMBL/GenBank/DDBJ databases">
        <authorList>
            <person name="Kim S.-J."/>
            <person name="Park S.-J."/>
        </authorList>
    </citation>
    <scope>NUCLEOTIDE SEQUENCE [LARGE SCALE GENOMIC DNA]</scope>
    <source>
        <strain evidence="3 4">SW-151</strain>
    </source>
</reference>
<dbReference type="RefSeq" id="WP_176279563.1">
    <property type="nucleotide sequence ID" value="NZ_JABWMH010000003.1"/>
</dbReference>
<keyword evidence="4" id="KW-1185">Reference proteome</keyword>
<sequence length="77" mass="8792">MVEKAKAERMRPEDYAPGESPMRRSATYVRKEIVSKGVGFGSALAIAISFTTHKSIFWAVIHGFFSWLYVIYYALTR</sequence>
<evidence type="ECO:0000313" key="3">
    <source>
        <dbReference type="EMBL" id="NVD28392.1"/>
    </source>
</evidence>
<feature type="region of interest" description="Disordered" evidence="1">
    <location>
        <begin position="1"/>
        <end position="21"/>
    </location>
</feature>
<feature type="transmembrane region" description="Helical" evidence="2">
    <location>
        <begin position="33"/>
        <end position="50"/>
    </location>
</feature>
<name>A0ABX2N3Z1_9SPHN</name>
<evidence type="ECO:0000256" key="1">
    <source>
        <dbReference type="SAM" id="MobiDB-lite"/>
    </source>
</evidence>
<keyword evidence="2" id="KW-0812">Transmembrane</keyword>